<comment type="caution">
    <text evidence="10">The sequence shown here is derived from an EMBL/GenBank/DDBJ whole genome shotgun (WGS) entry which is preliminary data.</text>
</comment>
<evidence type="ECO:0000256" key="1">
    <source>
        <dbReference type="ARBA" id="ARBA00004713"/>
    </source>
</evidence>
<dbReference type="Gene3D" id="3.40.50.2000">
    <property type="entry name" value="Glycogen Phosphorylase B"/>
    <property type="match status" value="1"/>
</dbReference>
<dbReference type="InterPro" id="IPR039901">
    <property type="entry name" value="Kdotransferase"/>
</dbReference>
<evidence type="ECO:0000256" key="8">
    <source>
        <dbReference type="RuleBase" id="RU365103"/>
    </source>
</evidence>
<dbReference type="GO" id="GO:0009245">
    <property type="term" value="P:lipid A biosynthetic process"/>
    <property type="evidence" value="ECO:0007669"/>
    <property type="project" value="TreeGrafter"/>
</dbReference>
<dbReference type="EC" id="2.4.99.12" evidence="2 8"/>
<comment type="similarity">
    <text evidence="8">Belongs to the glycosyltransferase group 1 family.</text>
</comment>
<dbReference type="GO" id="GO:0009244">
    <property type="term" value="P:lipopolysaccharide core region biosynthetic process"/>
    <property type="evidence" value="ECO:0007669"/>
    <property type="project" value="UniProtKB-UniRule"/>
</dbReference>
<dbReference type="SUPFAM" id="SSF53756">
    <property type="entry name" value="UDP-Glycosyltransferase/glycogen phosphorylase"/>
    <property type="match status" value="1"/>
</dbReference>
<feature type="domain" description="3-deoxy-D-manno-octulosonic-acid transferase N-terminal" evidence="9">
    <location>
        <begin position="30"/>
        <end position="191"/>
    </location>
</feature>
<dbReference type="EMBL" id="SNYI01000001">
    <property type="protein sequence ID" value="TDQ32348.1"/>
    <property type="molecule type" value="Genomic_DNA"/>
</dbReference>
<keyword evidence="11" id="KW-1185">Reference proteome</keyword>
<evidence type="ECO:0000256" key="4">
    <source>
        <dbReference type="ARBA" id="ARBA00022679"/>
    </source>
</evidence>
<gene>
    <name evidence="10" type="ORF">CLV82_0173</name>
</gene>
<protein>
    <recommendedName>
        <fullName evidence="3 8">3-deoxy-D-manno-octulosonic acid transferase</fullName>
        <shortName evidence="8">Kdo transferase</shortName>
        <ecNumber evidence="2 8">2.4.99.12</ecNumber>
    </recommendedName>
    <alternativeName>
        <fullName evidence="5 8">Lipid IV(A) 3-deoxy-D-manno-octulosonic acid transferase</fullName>
    </alternativeName>
</protein>
<comment type="catalytic activity">
    <reaction evidence="6 8">
        <text>lipid IVA (E. coli) + CMP-3-deoxy-beta-D-manno-octulosonate = alpha-Kdo-(2-&gt;6)-lipid IVA (E. coli) + CMP + H(+)</text>
        <dbReference type="Rhea" id="RHEA:28066"/>
        <dbReference type="ChEBI" id="CHEBI:15378"/>
        <dbReference type="ChEBI" id="CHEBI:58603"/>
        <dbReference type="ChEBI" id="CHEBI:60364"/>
        <dbReference type="ChEBI" id="CHEBI:60377"/>
        <dbReference type="ChEBI" id="CHEBI:85987"/>
        <dbReference type="EC" id="2.4.99.12"/>
    </reaction>
</comment>
<dbReference type="Proteomes" id="UP000295468">
    <property type="component" value="Unassembled WGS sequence"/>
</dbReference>
<evidence type="ECO:0000313" key="10">
    <source>
        <dbReference type="EMBL" id="TDQ32348.1"/>
    </source>
</evidence>
<dbReference type="InterPro" id="IPR007507">
    <property type="entry name" value="Glycos_transf_N"/>
</dbReference>
<feature type="active site" description="Proton acceptor" evidence="7">
    <location>
        <position position="45"/>
    </location>
</feature>
<dbReference type="Gene3D" id="3.40.50.11720">
    <property type="entry name" value="3-Deoxy-D-manno-octulosonic-acid transferase, N-terminal domain"/>
    <property type="match status" value="1"/>
</dbReference>
<keyword evidence="8" id="KW-0448">Lipopolysaccharide biosynthesis</keyword>
<dbReference type="GO" id="GO:0043842">
    <property type="term" value="F:Kdo transferase activity"/>
    <property type="evidence" value="ECO:0007669"/>
    <property type="project" value="UniProtKB-EC"/>
</dbReference>
<dbReference type="InterPro" id="IPR038107">
    <property type="entry name" value="Glycos_transf_N_sf"/>
</dbReference>
<comment type="pathway">
    <text evidence="1 8">Bacterial outer membrane biogenesis; LPS core biosynthesis.</text>
</comment>
<comment type="subcellular location">
    <subcellularLocation>
        <location evidence="8">Cell membrane</location>
    </subcellularLocation>
</comment>
<evidence type="ECO:0000259" key="9">
    <source>
        <dbReference type="Pfam" id="PF04413"/>
    </source>
</evidence>
<dbReference type="AlphaFoldDB" id="A0A4R6TTS3"/>
<evidence type="ECO:0000313" key="11">
    <source>
        <dbReference type="Proteomes" id="UP000295468"/>
    </source>
</evidence>
<evidence type="ECO:0000256" key="5">
    <source>
        <dbReference type="ARBA" id="ARBA00031445"/>
    </source>
</evidence>
<keyword evidence="8" id="KW-0472">Membrane</keyword>
<dbReference type="Pfam" id="PF04413">
    <property type="entry name" value="Glycos_transf_N"/>
    <property type="match status" value="1"/>
</dbReference>
<evidence type="ECO:0000256" key="2">
    <source>
        <dbReference type="ARBA" id="ARBA00012621"/>
    </source>
</evidence>
<dbReference type="GO" id="GO:0005886">
    <property type="term" value="C:plasma membrane"/>
    <property type="evidence" value="ECO:0007669"/>
    <property type="project" value="UniProtKB-SubCell"/>
</dbReference>
<accession>A0A4R6TTS3</accession>
<evidence type="ECO:0000256" key="3">
    <source>
        <dbReference type="ARBA" id="ARBA00019077"/>
    </source>
</evidence>
<dbReference type="UniPathway" id="UPA00958"/>
<keyword evidence="8" id="KW-1003">Cell membrane</keyword>
<dbReference type="PANTHER" id="PTHR42755:SF1">
    <property type="entry name" value="3-DEOXY-D-MANNO-OCTULOSONIC ACID TRANSFERASE, MITOCHONDRIAL-RELATED"/>
    <property type="match status" value="1"/>
</dbReference>
<evidence type="ECO:0000256" key="6">
    <source>
        <dbReference type="ARBA" id="ARBA00049183"/>
    </source>
</evidence>
<comment type="function">
    <text evidence="8">Involved in lipopolysaccharide (LPS) biosynthesis. Catalyzes the transfer of 3-deoxy-D-manno-octulosonate (Kdo) residue(s) from CMP-Kdo to lipid IV(A), the tetraacyldisaccharide-1,4'-bisphosphate precursor of lipid A.</text>
</comment>
<dbReference type="PANTHER" id="PTHR42755">
    <property type="entry name" value="3-DEOXY-MANNO-OCTULOSONATE CYTIDYLYLTRANSFERASE"/>
    <property type="match status" value="1"/>
</dbReference>
<keyword evidence="4 8" id="KW-0808">Transferase</keyword>
<sequence length="396" mass="44775">MRIVSFFNPKIRLFVEGRNKTFDTLRRSIADEDKIIWVHTASLGEYEQGLPILKELRSKYPGQKILLTFFSPSGYEIKKDNAEADAVVYMPMDTRSNVKQFLQLAHPSLVIFIKYEIWPNFLDALGKCNIPTLLVSAIFNEKQVFFKWYGKFMKQALENFTHIFVQDKTSLQLLEQIGISSASVSGDTRFDRVNEILERENQLGFMESFKGNQLCVVAGSTWPEDETIITGFINTSKGKEKFVIAPHKMNPKSLEKLVSSIDKKTVLYSELASKNIADFEVLIIDTIGLLTKVYSYADIAYVGGGFATGLHNTLEPAVFGIPVIIGPQYDSFKEAKELVELQGISVIRDGEQFSETLEALFAHPEKRQQQGAVNHRYIRSNQGATATVINYITELI</sequence>
<reference evidence="10 11" key="1">
    <citation type="submission" date="2019-03" db="EMBL/GenBank/DDBJ databases">
        <title>Genomic Encyclopedia of Archaeal and Bacterial Type Strains, Phase II (KMG-II): from individual species to whole genera.</title>
        <authorList>
            <person name="Goeker M."/>
        </authorList>
    </citation>
    <scope>NUCLEOTIDE SEQUENCE [LARGE SCALE GENOMIC DNA]</scope>
    <source>
        <strain evidence="10 11">DSM 18435</strain>
    </source>
</reference>
<name>A0A4R6TTS3_9FLAO</name>
<organism evidence="10 11">
    <name type="scientific">Zeaxanthinibacter enoshimensis</name>
    <dbReference type="NCBI Taxonomy" id="392009"/>
    <lineage>
        <taxon>Bacteria</taxon>
        <taxon>Pseudomonadati</taxon>
        <taxon>Bacteroidota</taxon>
        <taxon>Flavobacteriia</taxon>
        <taxon>Flavobacteriales</taxon>
        <taxon>Flavobacteriaceae</taxon>
        <taxon>Zeaxanthinibacter</taxon>
    </lineage>
</organism>
<proteinExistence type="inferred from homology"/>
<evidence type="ECO:0000256" key="7">
    <source>
        <dbReference type="PIRSR" id="PIRSR639901-1"/>
    </source>
</evidence>